<dbReference type="GeneID" id="94847495"/>
<dbReference type="Proteomes" id="UP000179807">
    <property type="component" value="Unassembled WGS sequence"/>
</dbReference>
<dbReference type="VEuPathDB" id="TrichDB:TRFO_39698"/>
<reference evidence="1" key="1">
    <citation type="submission" date="2016-10" db="EMBL/GenBank/DDBJ databases">
        <authorList>
            <person name="Benchimol M."/>
            <person name="Almeida L.G."/>
            <person name="Vasconcelos A.T."/>
            <person name="Perreira-Neves A."/>
            <person name="Rosa I.A."/>
            <person name="Tasca T."/>
            <person name="Bogo M.R."/>
            <person name="de Souza W."/>
        </authorList>
    </citation>
    <scope>NUCLEOTIDE SEQUENCE [LARGE SCALE GENOMIC DNA]</scope>
    <source>
        <strain evidence="1">K</strain>
    </source>
</reference>
<accession>A0A1J4J7E7</accession>
<proteinExistence type="predicted"/>
<protein>
    <submittedName>
        <fullName evidence="1">Uncharacterized protein</fullName>
    </submittedName>
</protein>
<dbReference type="OrthoDB" id="10526142at2759"/>
<comment type="caution">
    <text evidence="1">The sequence shown here is derived from an EMBL/GenBank/DDBJ whole genome shotgun (WGS) entry which is preliminary data.</text>
</comment>
<evidence type="ECO:0000313" key="2">
    <source>
        <dbReference type="Proteomes" id="UP000179807"/>
    </source>
</evidence>
<gene>
    <name evidence="1" type="ORF">TRFO_39698</name>
</gene>
<name>A0A1J4J7E7_9EUKA</name>
<dbReference type="AlphaFoldDB" id="A0A1J4J7E7"/>
<dbReference type="RefSeq" id="XP_068347264.1">
    <property type="nucleotide sequence ID" value="XM_068512791.1"/>
</dbReference>
<organism evidence="1 2">
    <name type="scientific">Tritrichomonas foetus</name>
    <dbReference type="NCBI Taxonomy" id="1144522"/>
    <lineage>
        <taxon>Eukaryota</taxon>
        <taxon>Metamonada</taxon>
        <taxon>Parabasalia</taxon>
        <taxon>Tritrichomonadida</taxon>
        <taxon>Tritrichomonadidae</taxon>
        <taxon>Tritrichomonas</taxon>
    </lineage>
</organism>
<keyword evidence="2" id="KW-1185">Reference proteome</keyword>
<sequence>MKKRLSLGTIATHREELELVKKSMELDDEIEYLNAFIDAMEENFKTMFGEVTAKRLISEFEEKNGRKPKTFNYYDVIDNIDLHVYPYVEWANKIEQAIAEKLE</sequence>
<dbReference type="EMBL" id="MLAK01001347">
    <property type="protein sequence ID" value="OHS94127.1"/>
    <property type="molecule type" value="Genomic_DNA"/>
</dbReference>
<evidence type="ECO:0000313" key="1">
    <source>
        <dbReference type="EMBL" id="OHS94127.1"/>
    </source>
</evidence>